<dbReference type="PANTHER" id="PTHR37315:SF1">
    <property type="entry name" value="UPF0311 PROTEIN BLR7842"/>
    <property type="match status" value="1"/>
</dbReference>
<dbReference type="AlphaFoldDB" id="A0A2U1K4B5"/>
<proteinExistence type="inferred from homology"/>
<dbReference type="Gene3D" id="2.40.160.20">
    <property type="match status" value="1"/>
</dbReference>
<accession>A0A2U1K4B5</accession>
<keyword evidence="3" id="KW-1185">Reference proteome</keyword>
<organism evidence="2 3">
    <name type="scientific">Pueribacillus theae</name>
    <dbReference type="NCBI Taxonomy" id="2171751"/>
    <lineage>
        <taxon>Bacteria</taxon>
        <taxon>Bacillati</taxon>
        <taxon>Bacillota</taxon>
        <taxon>Bacilli</taxon>
        <taxon>Bacillales</taxon>
        <taxon>Bacillaceae</taxon>
        <taxon>Pueribacillus</taxon>
    </lineage>
</organism>
<comment type="caution">
    <text evidence="2">The sequence shown here is derived from an EMBL/GenBank/DDBJ whole genome shotgun (WGS) entry which is preliminary data.</text>
</comment>
<dbReference type="PANTHER" id="PTHR37315">
    <property type="entry name" value="UPF0311 PROTEIN BLR7842"/>
    <property type="match status" value="1"/>
</dbReference>
<dbReference type="EMBL" id="QCZG01000016">
    <property type="protein sequence ID" value="PWA11788.1"/>
    <property type="molecule type" value="Genomic_DNA"/>
</dbReference>
<name>A0A2U1K4B5_9BACI</name>
<comment type="similarity">
    <text evidence="1">Belongs to the UPF0311 family.</text>
</comment>
<protein>
    <recommendedName>
        <fullName evidence="1">UPF0311 protein DCC39_09105</fullName>
    </recommendedName>
</protein>
<sequence>MDHLKTPELSFVFNMELRVENPYLPGETPTGNKRIIRVSGGEFEGEKIRGKVTPGGDDWITVRKDGTIIQDVRILLETDDNELIMMTYRGIRTGPESVLARLDNNEEVDPEEYYFRTVPVFETSSEKYDWMNKTVFIATGKRSKGKVNYSIFAVE</sequence>
<dbReference type="HAMAP" id="MF_00775">
    <property type="entry name" value="UPF0311"/>
    <property type="match status" value="1"/>
</dbReference>
<evidence type="ECO:0000313" key="3">
    <source>
        <dbReference type="Proteomes" id="UP000245998"/>
    </source>
</evidence>
<dbReference type="OrthoDB" id="572332at2"/>
<evidence type="ECO:0000313" key="2">
    <source>
        <dbReference type="EMBL" id="PWA11788.1"/>
    </source>
</evidence>
<dbReference type="Pfam" id="PF11578">
    <property type="entry name" value="DUF3237"/>
    <property type="match status" value="1"/>
</dbReference>
<dbReference type="RefSeq" id="WP_116554581.1">
    <property type="nucleotide sequence ID" value="NZ_QCZG01000016.1"/>
</dbReference>
<reference evidence="2 3" key="1">
    <citation type="submission" date="2018-04" db="EMBL/GenBank/DDBJ databases">
        <title>Camelliibacillus theae gen. nov., sp. nov., isolated from Pu'er tea.</title>
        <authorList>
            <person name="Niu L."/>
        </authorList>
    </citation>
    <scope>NUCLEOTIDE SEQUENCE [LARGE SCALE GENOMIC DNA]</scope>
    <source>
        <strain evidence="2 3">T8</strain>
    </source>
</reference>
<dbReference type="InterPro" id="IPR020915">
    <property type="entry name" value="UPF0311"/>
</dbReference>
<gene>
    <name evidence="2" type="ORF">DCC39_09105</name>
</gene>
<evidence type="ECO:0000256" key="1">
    <source>
        <dbReference type="HAMAP-Rule" id="MF_00775"/>
    </source>
</evidence>
<dbReference type="Proteomes" id="UP000245998">
    <property type="component" value="Unassembled WGS sequence"/>
</dbReference>